<sequence>MIATKLLSWVRTEVIFKCVIKQSFFFDLDGTLLTDDQQILPSSVSAIHTLQANHIVPVICTGRNMKEIQSIIEITGIDTLITENGSYIKHHQTIRIENIRKKVIKELVDMANKLGDAVGFRNAINVAVTKINKYTRKCYGGYFKWAKVDPYFYLKSPINFLNVFTDGSDVQQYRNAFAGKLSITHNDPHVLDINRYGVSKATGIQDVLNDFHWTHLPTYCFGDAANDVPMFKKVKHSIAMANADDECKQEAEYVTDSNNDNGIAHALHHFNLI</sequence>
<dbReference type="PANTHER" id="PTHR10000">
    <property type="entry name" value="PHOSPHOSERINE PHOSPHATASE"/>
    <property type="match status" value="1"/>
</dbReference>
<protein>
    <submittedName>
        <fullName evidence="1">Cof-type HAD-IIB family hydrolase</fullName>
    </submittedName>
</protein>
<dbReference type="InterPro" id="IPR000150">
    <property type="entry name" value="Cof"/>
</dbReference>
<dbReference type="SFLD" id="SFLDG01140">
    <property type="entry name" value="C2.B:_Phosphomannomutase_and_P"/>
    <property type="match status" value="1"/>
</dbReference>
<dbReference type="Gene3D" id="3.30.1240.10">
    <property type="match status" value="1"/>
</dbReference>
<gene>
    <name evidence="1" type="ORF">ELX58_03935</name>
</gene>
<accession>A0A4P6ZKJ8</accession>
<dbReference type="NCBIfam" id="TIGR00099">
    <property type="entry name" value="Cof-subfamily"/>
    <property type="match status" value="1"/>
</dbReference>
<dbReference type="InterPro" id="IPR023214">
    <property type="entry name" value="HAD_sf"/>
</dbReference>
<dbReference type="PROSITE" id="PS01229">
    <property type="entry name" value="COF_2"/>
    <property type="match status" value="1"/>
</dbReference>
<evidence type="ECO:0000313" key="2">
    <source>
        <dbReference type="Proteomes" id="UP000294321"/>
    </source>
</evidence>
<dbReference type="KEGG" id="lji:ELX58_03935"/>
<dbReference type="InterPro" id="IPR036412">
    <property type="entry name" value="HAD-like_sf"/>
</dbReference>
<dbReference type="SUPFAM" id="SSF56784">
    <property type="entry name" value="HAD-like"/>
    <property type="match status" value="1"/>
</dbReference>
<dbReference type="EMBL" id="CP034726">
    <property type="protein sequence ID" value="QBP18301.1"/>
    <property type="molecule type" value="Genomic_DNA"/>
</dbReference>
<reference evidence="2" key="1">
    <citation type="submission" date="2018-12" db="EMBL/GenBank/DDBJ databases">
        <title>A new species of lactobacillus.</title>
        <authorList>
            <person name="Jian Y."/>
            <person name="Xin L."/>
            <person name="Hong Z.J."/>
            <person name="Ming L.Z."/>
            <person name="Hong X.Z."/>
        </authorList>
    </citation>
    <scope>NUCLEOTIDE SEQUENCE [LARGE SCALE GENOMIC DNA]</scope>
    <source>
        <strain evidence="2">HSLZ-75</strain>
    </source>
</reference>
<dbReference type="AlphaFoldDB" id="A0A4P6ZKJ8"/>
<dbReference type="OrthoDB" id="9810101at2"/>
<dbReference type="GO" id="GO:0016791">
    <property type="term" value="F:phosphatase activity"/>
    <property type="evidence" value="ECO:0007669"/>
    <property type="project" value="UniProtKB-ARBA"/>
</dbReference>
<evidence type="ECO:0000313" key="1">
    <source>
        <dbReference type="EMBL" id="QBP18301.1"/>
    </source>
</evidence>
<dbReference type="Proteomes" id="UP000294321">
    <property type="component" value="Chromosome"/>
</dbReference>
<dbReference type="PANTHER" id="PTHR10000:SF25">
    <property type="entry name" value="PHOSPHATASE YKRA-RELATED"/>
    <property type="match status" value="1"/>
</dbReference>
<keyword evidence="1" id="KW-0378">Hydrolase</keyword>
<proteinExistence type="predicted"/>
<dbReference type="GO" id="GO:0005829">
    <property type="term" value="C:cytosol"/>
    <property type="evidence" value="ECO:0007669"/>
    <property type="project" value="TreeGrafter"/>
</dbReference>
<organism evidence="1 2">
    <name type="scientific">Acetilactobacillus jinshanensis</name>
    <dbReference type="NCBI Taxonomy" id="1720083"/>
    <lineage>
        <taxon>Bacteria</taxon>
        <taxon>Bacillati</taxon>
        <taxon>Bacillota</taxon>
        <taxon>Bacilli</taxon>
        <taxon>Lactobacillales</taxon>
        <taxon>Lactobacillaceae</taxon>
        <taxon>Acetilactobacillus</taxon>
    </lineage>
</organism>
<keyword evidence="2" id="KW-1185">Reference proteome</keyword>
<dbReference type="Pfam" id="PF08282">
    <property type="entry name" value="Hydrolase_3"/>
    <property type="match status" value="1"/>
</dbReference>
<dbReference type="GO" id="GO:0000287">
    <property type="term" value="F:magnesium ion binding"/>
    <property type="evidence" value="ECO:0007669"/>
    <property type="project" value="TreeGrafter"/>
</dbReference>
<name>A0A4P6ZKJ8_9LACO</name>
<dbReference type="Gene3D" id="3.40.50.1000">
    <property type="entry name" value="HAD superfamily/HAD-like"/>
    <property type="match status" value="1"/>
</dbReference>
<dbReference type="SFLD" id="SFLDS00003">
    <property type="entry name" value="Haloacid_Dehalogenase"/>
    <property type="match status" value="1"/>
</dbReference>